<keyword evidence="5 7" id="KW-0456">Lyase</keyword>
<dbReference type="GO" id="GO:0004793">
    <property type="term" value="F:threonine aldolase activity"/>
    <property type="evidence" value="ECO:0007669"/>
    <property type="project" value="UniProtKB-EC"/>
</dbReference>
<dbReference type="InterPro" id="IPR015424">
    <property type="entry name" value="PyrdxlP-dep_Trfase"/>
</dbReference>
<dbReference type="PANTHER" id="PTHR48097:SF5">
    <property type="entry name" value="LOW SPECIFICITY L-THREONINE ALDOLASE"/>
    <property type="match status" value="1"/>
</dbReference>
<dbReference type="InterPro" id="IPR001597">
    <property type="entry name" value="ArAA_b-elim_lyase/Thr_aldolase"/>
</dbReference>
<evidence type="ECO:0000256" key="4">
    <source>
        <dbReference type="ARBA" id="ARBA00022898"/>
    </source>
</evidence>
<comment type="catalytic activity">
    <reaction evidence="5">
        <text>L-allo-threonine = acetaldehyde + glycine</text>
        <dbReference type="Rhea" id="RHEA:26209"/>
        <dbReference type="ChEBI" id="CHEBI:15343"/>
        <dbReference type="ChEBI" id="CHEBI:57305"/>
        <dbReference type="ChEBI" id="CHEBI:58585"/>
        <dbReference type="EC" id="4.1.2.48"/>
    </reaction>
</comment>
<dbReference type="Gene3D" id="3.40.640.10">
    <property type="entry name" value="Type I PLP-dependent aspartate aminotransferase-like (Major domain)"/>
    <property type="match status" value="1"/>
</dbReference>
<keyword evidence="4 5" id="KW-0663">Pyridoxal phosphate</keyword>
<dbReference type="Gene3D" id="3.90.1150.10">
    <property type="entry name" value="Aspartate Aminotransferase, domain 1"/>
    <property type="match status" value="1"/>
</dbReference>
<evidence type="ECO:0000256" key="1">
    <source>
        <dbReference type="ARBA" id="ARBA00001933"/>
    </source>
</evidence>
<evidence type="ECO:0000256" key="3">
    <source>
        <dbReference type="ARBA" id="ARBA00011881"/>
    </source>
</evidence>
<comment type="catalytic activity">
    <reaction evidence="5">
        <text>L-threonine = acetaldehyde + glycine</text>
        <dbReference type="Rhea" id="RHEA:19625"/>
        <dbReference type="ChEBI" id="CHEBI:15343"/>
        <dbReference type="ChEBI" id="CHEBI:57305"/>
        <dbReference type="ChEBI" id="CHEBI:57926"/>
        <dbReference type="EC" id="4.1.2.48"/>
    </reaction>
</comment>
<dbReference type="RefSeq" id="WP_307258781.1">
    <property type="nucleotide sequence ID" value="NZ_JAPKNG010000005.1"/>
</dbReference>
<gene>
    <name evidence="7" type="ORF">QO014_003841</name>
</gene>
<evidence type="ECO:0000313" key="8">
    <source>
        <dbReference type="Proteomes" id="UP001241603"/>
    </source>
</evidence>
<evidence type="ECO:0000313" key="7">
    <source>
        <dbReference type="EMBL" id="MDQ0439440.1"/>
    </source>
</evidence>
<dbReference type="InterPro" id="IPR015422">
    <property type="entry name" value="PyrdxlP-dep_Trfase_small"/>
</dbReference>
<sequence length="362" mass="38255">MRQTRMPFDMSTMNFASDNWAGASDRVAAALVGAAGGHAPAYGNDPLSEGVTEALSRIFERRVAVFFVGTGTAANALSLAHVARPGGVVFCHRHAHIANDEAGAPEFLSGGSRLHSIEGTGARVTADGLAEAIALYPPHAVFHGQPAAVSISQLTEAGTAYSAAEIAALADVAHEAGLPLHMDGARFANALVGLGARPADITWRAGVDMLSFGGTKNGCFAAEAVIFFDPEKARGFEFQRKRAGHLFSKSRFVSAQFSAYLEDDHWLDLARHANATARRLADGIEQSPGAHLALQPDGNEVFAILPRAVDARLKAAGAVYYEWHAGNLAGEAVAPDELLVRLVTSFRTTDVEVDRFVGLLTQ</sequence>
<accession>A0ABU0HAZ4</accession>
<evidence type="ECO:0000259" key="6">
    <source>
        <dbReference type="Pfam" id="PF01212"/>
    </source>
</evidence>
<keyword evidence="8" id="KW-1185">Reference proteome</keyword>
<dbReference type="EC" id="4.1.2.48" evidence="5"/>
<comment type="caution">
    <text evidence="7">The sequence shown here is derived from an EMBL/GenBank/DDBJ whole genome shotgun (WGS) entry which is preliminary data.</text>
</comment>
<dbReference type="Proteomes" id="UP001241603">
    <property type="component" value="Unassembled WGS sequence"/>
</dbReference>
<evidence type="ECO:0000256" key="2">
    <source>
        <dbReference type="ARBA" id="ARBA00006966"/>
    </source>
</evidence>
<dbReference type="PIRSF" id="PIRSF038940">
    <property type="entry name" value="Low_specificity_LTA"/>
    <property type="match status" value="1"/>
</dbReference>
<comment type="subunit">
    <text evidence="3">Homotetramer.</text>
</comment>
<dbReference type="SUPFAM" id="SSF53383">
    <property type="entry name" value="PLP-dependent transferases"/>
    <property type="match status" value="1"/>
</dbReference>
<reference evidence="7 8" key="1">
    <citation type="submission" date="2023-07" db="EMBL/GenBank/DDBJ databases">
        <title>Genomic Encyclopedia of Type Strains, Phase IV (KMG-IV): sequencing the most valuable type-strain genomes for metagenomic binning, comparative biology and taxonomic classification.</title>
        <authorList>
            <person name="Goeker M."/>
        </authorList>
    </citation>
    <scope>NUCLEOTIDE SEQUENCE [LARGE SCALE GENOMIC DNA]</scope>
    <source>
        <strain evidence="7 8">B6-8</strain>
    </source>
</reference>
<feature type="domain" description="Aromatic amino acid beta-eliminating lyase/threonine aldolase" evidence="6">
    <location>
        <begin position="15"/>
        <end position="302"/>
    </location>
</feature>
<name>A0ABU0HAZ4_9HYPH</name>
<evidence type="ECO:0000256" key="5">
    <source>
        <dbReference type="PIRNR" id="PIRNR038940"/>
    </source>
</evidence>
<dbReference type="InterPro" id="IPR026273">
    <property type="entry name" value="Low_specificity_L-TA_bact"/>
</dbReference>
<dbReference type="Pfam" id="PF01212">
    <property type="entry name" value="Beta_elim_lyase"/>
    <property type="match status" value="1"/>
</dbReference>
<comment type="similarity">
    <text evidence="2 5">Belongs to the threonine aldolase family.</text>
</comment>
<dbReference type="PANTHER" id="PTHR48097">
    <property type="entry name" value="L-THREONINE ALDOLASE-RELATED"/>
    <property type="match status" value="1"/>
</dbReference>
<protein>
    <recommendedName>
        <fullName evidence="5">L-threonine aldolase</fullName>
        <ecNumber evidence="5">4.1.2.48</ecNumber>
    </recommendedName>
</protein>
<dbReference type="EMBL" id="JAUSVO010000005">
    <property type="protein sequence ID" value="MDQ0439440.1"/>
    <property type="molecule type" value="Genomic_DNA"/>
</dbReference>
<comment type="function">
    <text evidence="5">Catalyzes the cleavage of L-allo-threonine and L-threonine to glycine and acetaldehyde.</text>
</comment>
<organism evidence="7 8">
    <name type="scientific">Kaistia dalseonensis</name>
    <dbReference type="NCBI Taxonomy" id="410840"/>
    <lineage>
        <taxon>Bacteria</taxon>
        <taxon>Pseudomonadati</taxon>
        <taxon>Pseudomonadota</taxon>
        <taxon>Alphaproteobacteria</taxon>
        <taxon>Hyphomicrobiales</taxon>
        <taxon>Kaistiaceae</taxon>
        <taxon>Kaistia</taxon>
    </lineage>
</organism>
<dbReference type="InterPro" id="IPR015421">
    <property type="entry name" value="PyrdxlP-dep_Trfase_major"/>
</dbReference>
<proteinExistence type="inferred from homology"/>
<comment type="cofactor">
    <cofactor evidence="1 5">
        <name>pyridoxal 5'-phosphate</name>
        <dbReference type="ChEBI" id="CHEBI:597326"/>
    </cofactor>
</comment>